<accession>A0ACB9JGA8</accession>
<evidence type="ECO:0000313" key="1">
    <source>
        <dbReference type="EMBL" id="KAI3819374.1"/>
    </source>
</evidence>
<keyword evidence="2" id="KW-1185">Reference proteome</keyword>
<gene>
    <name evidence="1" type="ORF">L1987_13203</name>
</gene>
<dbReference type="Proteomes" id="UP001056120">
    <property type="component" value="Linkage Group LG04"/>
</dbReference>
<reference evidence="1 2" key="2">
    <citation type="journal article" date="2022" name="Mol. Ecol. Resour.">
        <title>The genomes of chicory, endive, great burdock and yacon provide insights into Asteraceae paleo-polyploidization history and plant inulin production.</title>
        <authorList>
            <person name="Fan W."/>
            <person name="Wang S."/>
            <person name="Wang H."/>
            <person name="Wang A."/>
            <person name="Jiang F."/>
            <person name="Liu H."/>
            <person name="Zhao H."/>
            <person name="Xu D."/>
            <person name="Zhang Y."/>
        </authorList>
    </citation>
    <scope>NUCLEOTIDE SEQUENCE [LARGE SCALE GENOMIC DNA]</scope>
    <source>
        <strain evidence="2">cv. Yunnan</strain>
        <tissue evidence="1">Leaves</tissue>
    </source>
</reference>
<sequence>MSYQNRPQNSPYSNTYNLGWRNHPNFSWKSRSSSQNPPGFTQRPPFQHQSHQSQGQCSYFRPQQNQFQSQGSSSGPQPASDDKSNLEDMVTRLLANSESQNQLAEKQNRYVEERFHTHETELRNQKASIHTIENQVGHIAKLLSERLPGSLPSNTEPIPKAHVKAITLRSGRATGPDPSVPVHASSEKEIVIEIPDETPLREEP</sequence>
<protein>
    <submittedName>
        <fullName evidence="1">Uncharacterized protein</fullName>
    </submittedName>
</protein>
<organism evidence="1 2">
    <name type="scientific">Smallanthus sonchifolius</name>
    <dbReference type="NCBI Taxonomy" id="185202"/>
    <lineage>
        <taxon>Eukaryota</taxon>
        <taxon>Viridiplantae</taxon>
        <taxon>Streptophyta</taxon>
        <taxon>Embryophyta</taxon>
        <taxon>Tracheophyta</taxon>
        <taxon>Spermatophyta</taxon>
        <taxon>Magnoliopsida</taxon>
        <taxon>eudicotyledons</taxon>
        <taxon>Gunneridae</taxon>
        <taxon>Pentapetalae</taxon>
        <taxon>asterids</taxon>
        <taxon>campanulids</taxon>
        <taxon>Asterales</taxon>
        <taxon>Asteraceae</taxon>
        <taxon>Asteroideae</taxon>
        <taxon>Heliantheae alliance</taxon>
        <taxon>Millerieae</taxon>
        <taxon>Smallanthus</taxon>
    </lineage>
</organism>
<evidence type="ECO:0000313" key="2">
    <source>
        <dbReference type="Proteomes" id="UP001056120"/>
    </source>
</evidence>
<reference evidence="2" key="1">
    <citation type="journal article" date="2022" name="Mol. Ecol. Resour.">
        <title>The genomes of chicory, endive, great burdock and yacon provide insights into Asteraceae palaeo-polyploidization history and plant inulin production.</title>
        <authorList>
            <person name="Fan W."/>
            <person name="Wang S."/>
            <person name="Wang H."/>
            <person name="Wang A."/>
            <person name="Jiang F."/>
            <person name="Liu H."/>
            <person name="Zhao H."/>
            <person name="Xu D."/>
            <person name="Zhang Y."/>
        </authorList>
    </citation>
    <scope>NUCLEOTIDE SEQUENCE [LARGE SCALE GENOMIC DNA]</scope>
    <source>
        <strain evidence="2">cv. Yunnan</strain>
    </source>
</reference>
<name>A0ACB9JGA8_9ASTR</name>
<dbReference type="EMBL" id="CM042021">
    <property type="protein sequence ID" value="KAI3819374.1"/>
    <property type="molecule type" value="Genomic_DNA"/>
</dbReference>
<proteinExistence type="predicted"/>
<comment type="caution">
    <text evidence="1">The sequence shown here is derived from an EMBL/GenBank/DDBJ whole genome shotgun (WGS) entry which is preliminary data.</text>
</comment>